<dbReference type="Gene3D" id="3.40.190.10">
    <property type="entry name" value="Periplasmic binding protein-like II"/>
    <property type="match status" value="2"/>
</dbReference>
<dbReference type="InterPro" id="IPR024370">
    <property type="entry name" value="PBP_domain"/>
</dbReference>
<gene>
    <name evidence="3" type="ORF">BECKFM1743A_GA0114220_107213</name>
    <name evidence="4" type="ORF">BECKFM1743B_GA0114221_107532</name>
    <name evidence="2" type="ORF">BECKFM1743C_GA0114222_102658</name>
</gene>
<reference evidence="2" key="1">
    <citation type="submission" date="2019-02" db="EMBL/GenBank/DDBJ databases">
        <authorList>
            <person name="Gruber-Vodicka R. H."/>
            <person name="Seah K. B. B."/>
        </authorList>
    </citation>
    <scope>NUCLEOTIDE SEQUENCE</scope>
    <source>
        <strain evidence="3">BECK_BZ163</strain>
        <strain evidence="4">BECK_BZ164</strain>
        <strain evidence="2">BECK_BZ165</strain>
    </source>
</reference>
<organism evidence="2">
    <name type="scientific">Candidatus Kentrum sp. FM</name>
    <dbReference type="NCBI Taxonomy" id="2126340"/>
    <lineage>
        <taxon>Bacteria</taxon>
        <taxon>Pseudomonadati</taxon>
        <taxon>Pseudomonadota</taxon>
        <taxon>Gammaproteobacteria</taxon>
        <taxon>Candidatus Kentrum</taxon>
    </lineage>
</organism>
<dbReference type="SUPFAM" id="SSF53850">
    <property type="entry name" value="Periplasmic binding protein-like II"/>
    <property type="match status" value="1"/>
</dbReference>
<protein>
    <submittedName>
        <fullName evidence="2">Tungstate transport system substrate-binding protein</fullName>
    </submittedName>
</protein>
<dbReference type="PANTHER" id="PTHR37945:SF1">
    <property type="entry name" value="EXTRACELLULAR TUNGSTATE BINDING PROTEIN"/>
    <property type="match status" value="1"/>
</dbReference>
<dbReference type="EMBL" id="CAADFA010000265">
    <property type="protein sequence ID" value="VFJ60116.1"/>
    <property type="molecule type" value="Genomic_DNA"/>
</dbReference>
<accession>A0A450T1A9</accession>
<dbReference type="EMBL" id="CAADFL010000753">
    <property type="protein sequence ID" value="VFK21067.1"/>
    <property type="molecule type" value="Genomic_DNA"/>
</dbReference>
<evidence type="ECO:0000313" key="4">
    <source>
        <dbReference type="EMBL" id="VFK21067.1"/>
    </source>
</evidence>
<dbReference type="AlphaFoldDB" id="A0A450T1A9"/>
<proteinExistence type="predicted"/>
<evidence type="ECO:0000313" key="2">
    <source>
        <dbReference type="EMBL" id="VFJ60116.1"/>
    </source>
</evidence>
<dbReference type="Pfam" id="PF12849">
    <property type="entry name" value="PBP_like_2"/>
    <property type="match status" value="1"/>
</dbReference>
<evidence type="ECO:0000259" key="1">
    <source>
        <dbReference type="Pfam" id="PF12849"/>
    </source>
</evidence>
<dbReference type="PANTHER" id="PTHR37945">
    <property type="entry name" value="EXTRACELLULAR TUNGSTATE BINDING PROTEIN"/>
    <property type="match status" value="1"/>
</dbReference>
<dbReference type="EMBL" id="CAADEZ010000721">
    <property type="protein sequence ID" value="VFJ73461.1"/>
    <property type="molecule type" value="Genomic_DNA"/>
</dbReference>
<evidence type="ECO:0000313" key="3">
    <source>
        <dbReference type="EMBL" id="VFJ73461.1"/>
    </source>
</evidence>
<dbReference type="InterPro" id="IPR052738">
    <property type="entry name" value="ABC-Tungstate_binding"/>
</dbReference>
<name>A0A450T1A9_9GAMM</name>
<sequence>MLPALVPQKIQNSAVNLLFPARLCKCVKFSRRFTNAGSCFIGPRRSLARNILALLVLSLTRLLFTHSRTLIYTLIAGFAMGTPASATDTFIVVASTTSTQNSGLYEHILPIFQDKTDIEVRVVAVGTGQAIRLAERGDADVLLVHHKPSEERFVANGFGIKRYPVMYNDFVIVGPKTDPAGVKGMADAAVAFAKIADIRAPFASRGDDSGTHKAERILWEVAKRDVDADTGTWYRETGAGMGATLNTASGMDAYALTDRGTWLNFKNRGELIILVEGDSRLHNEYGVIPVNPVRHAHVKKEAGQIFIDWLLSKEGRSAITNYRIHGEQLFFVE</sequence>
<feature type="domain" description="PBP" evidence="1">
    <location>
        <begin position="83"/>
        <end position="314"/>
    </location>
</feature>